<feature type="domain" description="C3H1-type" evidence="12">
    <location>
        <begin position="145"/>
        <end position="167"/>
    </location>
</feature>
<dbReference type="Proteomes" id="UP000001396">
    <property type="component" value="Unassembled WGS sequence"/>
</dbReference>
<keyword evidence="7 10" id="KW-0862">Zinc</keyword>
<protein>
    <submittedName>
        <fullName evidence="14">CCCH-type zinc finger-containing protein</fullName>
    </submittedName>
</protein>
<keyword evidence="9" id="KW-0539">Nucleus</keyword>
<dbReference type="SMART" id="SM00356">
    <property type="entry name" value="ZnF_C3H1"/>
    <property type="match status" value="5"/>
</dbReference>
<evidence type="ECO:0000256" key="3">
    <source>
        <dbReference type="ARBA" id="ARBA00022664"/>
    </source>
</evidence>
<feature type="compositionally biased region" description="Pro residues" evidence="11">
    <location>
        <begin position="327"/>
        <end position="336"/>
    </location>
</feature>
<feature type="domain" description="CCHC-type" evidence="13">
    <location>
        <begin position="307"/>
        <end position="322"/>
    </location>
</feature>
<keyword evidence="15" id="KW-1185">Reference proteome</keyword>
<feature type="compositionally biased region" description="Low complexity" evidence="11">
    <location>
        <begin position="217"/>
        <end position="233"/>
    </location>
</feature>
<feature type="zinc finger region" description="C3H1-type" evidence="10">
    <location>
        <begin position="116"/>
        <end position="143"/>
    </location>
</feature>
<evidence type="ECO:0000256" key="4">
    <source>
        <dbReference type="ARBA" id="ARBA00022723"/>
    </source>
</evidence>
<dbReference type="InterPro" id="IPR036855">
    <property type="entry name" value="Znf_CCCH_sf"/>
</dbReference>
<dbReference type="SMART" id="SM00343">
    <property type="entry name" value="ZnF_C2HC"/>
    <property type="match status" value="2"/>
</dbReference>
<feature type="zinc finger region" description="C3H1-type" evidence="10">
    <location>
        <begin position="33"/>
        <end position="60"/>
    </location>
</feature>
<evidence type="ECO:0000256" key="11">
    <source>
        <dbReference type="SAM" id="MobiDB-lite"/>
    </source>
</evidence>
<feature type="zinc finger region" description="C3H1-type" evidence="10">
    <location>
        <begin position="61"/>
        <end position="87"/>
    </location>
</feature>
<dbReference type="FunCoup" id="D3B0E0">
    <property type="interactions" value="81"/>
</dbReference>
<evidence type="ECO:0000256" key="10">
    <source>
        <dbReference type="PROSITE-ProRule" id="PRU00723"/>
    </source>
</evidence>
<dbReference type="Pfam" id="PF00098">
    <property type="entry name" value="zf-CCHC"/>
    <property type="match status" value="2"/>
</dbReference>
<feature type="domain" description="CCHC-type" evidence="13">
    <location>
        <begin position="256"/>
        <end position="271"/>
    </location>
</feature>
<dbReference type="SUPFAM" id="SSF90229">
    <property type="entry name" value="CCCH zinc finger"/>
    <property type="match status" value="2"/>
</dbReference>
<dbReference type="Pfam" id="PF00642">
    <property type="entry name" value="zf-CCCH"/>
    <property type="match status" value="2"/>
</dbReference>
<dbReference type="STRING" id="670386.D3B0E0"/>
<dbReference type="InterPro" id="IPR045348">
    <property type="entry name" value="CPSF4/Yth1"/>
</dbReference>
<dbReference type="InterPro" id="IPR001878">
    <property type="entry name" value="Znf_CCHC"/>
</dbReference>
<feature type="domain" description="C3H1-type" evidence="12">
    <location>
        <begin position="61"/>
        <end position="87"/>
    </location>
</feature>
<comment type="subcellular location">
    <subcellularLocation>
        <location evidence="1">Nucleus</location>
    </subcellularLocation>
</comment>
<dbReference type="Pfam" id="PF14608">
    <property type="entry name" value="zf-CCCH_2"/>
    <property type="match status" value="2"/>
</dbReference>
<dbReference type="InterPro" id="IPR000571">
    <property type="entry name" value="Znf_CCCH"/>
</dbReference>
<dbReference type="Gene3D" id="4.10.1000.10">
    <property type="entry name" value="Zinc finger, CCCH-type"/>
    <property type="match status" value="3"/>
</dbReference>
<keyword evidence="3" id="KW-0507">mRNA processing</keyword>
<feature type="region of interest" description="Disordered" evidence="11">
    <location>
        <begin position="320"/>
        <end position="374"/>
    </location>
</feature>
<dbReference type="Gene3D" id="4.10.60.10">
    <property type="entry name" value="Zinc finger, CCHC-type"/>
    <property type="match status" value="1"/>
</dbReference>
<dbReference type="PROSITE" id="PS50158">
    <property type="entry name" value="ZF_CCHC"/>
    <property type="match status" value="2"/>
</dbReference>
<feature type="region of interest" description="Disordered" evidence="11">
    <location>
        <begin position="171"/>
        <end position="297"/>
    </location>
</feature>
<dbReference type="GO" id="GO:0006397">
    <property type="term" value="P:mRNA processing"/>
    <property type="evidence" value="ECO:0007669"/>
    <property type="project" value="UniProtKB-KW"/>
</dbReference>
<gene>
    <name evidence="14" type="primary">cpsf4</name>
    <name evidence="14" type="ORF">PPL_01756</name>
</gene>
<dbReference type="RefSeq" id="XP_020436876.1">
    <property type="nucleotide sequence ID" value="XM_020572759.1"/>
</dbReference>
<evidence type="ECO:0000256" key="9">
    <source>
        <dbReference type="ARBA" id="ARBA00023242"/>
    </source>
</evidence>
<evidence type="ECO:0000256" key="6">
    <source>
        <dbReference type="ARBA" id="ARBA00022771"/>
    </source>
</evidence>
<feature type="compositionally biased region" description="Low complexity" evidence="11">
    <location>
        <begin position="337"/>
        <end position="374"/>
    </location>
</feature>
<evidence type="ECO:0000313" key="14">
    <source>
        <dbReference type="EMBL" id="EFA84764.1"/>
    </source>
</evidence>
<dbReference type="PROSITE" id="PS50103">
    <property type="entry name" value="ZF_C3H1"/>
    <property type="match status" value="5"/>
</dbReference>
<evidence type="ECO:0000259" key="12">
    <source>
        <dbReference type="PROSITE" id="PS50103"/>
    </source>
</evidence>
<evidence type="ECO:0000256" key="2">
    <source>
        <dbReference type="ARBA" id="ARBA00008907"/>
    </source>
</evidence>
<evidence type="ECO:0000256" key="5">
    <source>
        <dbReference type="ARBA" id="ARBA00022737"/>
    </source>
</evidence>
<feature type="compositionally biased region" description="Polar residues" evidence="11">
    <location>
        <begin position="259"/>
        <end position="271"/>
    </location>
</feature>
<dbReference type="GeneID" id="31357284"/>
<comment type="similarity">
    <text evidence="2">Belongs to the CPSF4/YTH1 family.</text>
</comment>
<evidence type="ECO:0000256" key="7">
    <source>
        <dbReference type="ARBA" id="ARBA00022833"/>
    </source>
</evidence>
<keyword evidence="5" id="KW-0677">Repeat</keyword>
<evidence type="ECO:0000259" key="13">
    <source>
        <dbReference type="PROSITE" id="PS50158"/>
    </source>
</evidence>
<feature type="compositionally biased region" description="Basic and acidic residues" evidence="11">
    <location>
        <begin position="171"/>
        <end position="183"/>
    </location>
</feature>
<feature type="compositionally biased region" description="Gly residues" evidence="11">
    <location>
        <begin position="283"/>
        <end position="294"/>
    </location>
</feature>
<feature type="zinc finger region" description="C3H1-type" evidence="10">
    <location>
        <begin position="88"/>
        <end position="115"/>
    </location>
</feature>
<keyword evidence="8" id="KW-0694">RNA-binding</keyword>
<dbReference type="InParanoid" id="D3B0E0"/>
<name>D3B0E0_HETP5</name>
<dbReference type="AlphaFoldDB" id="D3B0E0"/>
<organism evidence="14 15">
    <name type="scientific">Heterostelium pallidum (strain ATCC 26659 / Pp 5 / PN500)</name>
    <name type="common">Cellular slime mold</name>
    <name type="synonym">Polysphondylium pallidum</name>
    <dbReference type="NCBI Taxonomy" id="670386"/>
    <lineage>
        <taxon>Eukaryota</taxon>
        <taxon>Amoebozoa</taxon>
        <taxon>Evosea</taxon>
        <taxon>Eumycetozoa</taxon>
        <taxon>Dictyostelia</taxon>
        <taxon>Acytosteliales</taxon>
        <taxon>Acytosteliaceae</taxon>
        <taxon>Heterostelium</taxon>
    </lineage>
</organism>
<feature type="zinc finger region" description="C3H1-type" evidence="10">
    <location>
        <begin position="145"/>
        <end position="167"/>
    </location>
</feature>
<dbReference type="EMBL" id="ADBJ01000008">
    <property type="protein sequence ID" value="EFA84764.1"/>
    <property type="molecule type" value="Genomic_DNA"/>
</dbReference>
<accession>D3B0E0</accession>
<feature type="domain" description="C3H1-type" evidence="12">
    <location>
        <begin position="33"/>
        <end position="60"/>
    </location>
</feature>
<keyword evidence="6 10" id="KW-0863">Zinc-finger</keyword>
<dbReference type="InterPro" id="IPR036875">
    <property type="entry name" value="Znf_CCHC_sf"/>
</dbReference>
<comment type="caution">
    <text evidence="14">The sequence shown here is derived from an EMBL/GenBank/DDBJ whole genome shotgun (WGS) entry which is preliminary data.</text>
</comment>
<dbReference type="GO" id="GO:0003723">
    <property type="term" value="F:RNA binding"/>
    <property type="evidence" value="ECO:0007669"/>
    <property type="project" value="UniProtKB-KW"/>
</dbReference>
<feature type="domain" description="C3H1-type" evidence="12">
    <location>
        <begin position="88"/>
        <end position="115"/>
    </location>
</feature>
<feature type="compositionally biased region" description="Low complexity" evidence="11">
    <location>
        <begin position="184"/>
        <end position="202"/>
    </location>
</feature>
<dbReference type="GO" id="GO:0005634">
    <property type="term" value="C:nucleus"/>
    <property type="evidence" value="ECO:0007669"/>
    <property type="project" value="UniProtKB-SubCell"/>
</dbReference>
<proteinExistence type="inferred from homology"/>
<reference evidence="14 15" key="1">
    <citation type="journal article" date="2011" name="Genome Res.">
        <title>Phylogeny-wide analysis of social amoeba genomes highlights ancient origins for complex intercellular communication.</title>
        <authorList>
            <person name="Heidel A.J."/>
            <person name="Lawal H.M."/>
            <person name="Felder M."/>
            <person name="Schilde C."/>
            <person name="Helps N.R."/>
            <person name="Tunggal B."/>
            <person name="Rivero F."/>
            <person name="John U."/>
            <person name="Schleicher M."/>
            <person name="Eichinger L."/>
            <person name="Platzer M."/>
            <person name="Noegel A.A."/>
            <person name="Schaap P."/>
            <person name="Gloeckner G."/>
        </authorList>
    </citation>
    <scope>NUCLEOTIDE SEQUENCE [LARGE SCALE GENOMIC DNA]</scope>
    <source>
        <strain evidence="15">ATCC 26659 / Pp 5 / PN500</strain>
    </source>
</reference>
<dbReference type="PANTHER" id="PTHR23102">
    <property type="entry name" value="CLEAVAGE AND POLYADENYLATION SPECIFICITY FACTOR SUBUNIT 4-RELATED"/>
    <property type="match status" value="1"/>
</dbReference>
<evidence type="ECO:0000256" key="8">
    <source>
        <dbReference type="ARBA" id="ARBA00022884"/>
    </source>
</evidence>
<evidence type="ECO:0000313" key="15">
    <source>
        <dbReference type="Proteomes" id="UP000001396"/>
    </source>
</evidence>
<dbReference type="OMA" id="EEVTCFK"/>
<evidence type="ECO:0000256" key="1">
    <source>
        <dbReference type="ARBA" id="ARBA00004123"/>
    </source>
</evidence>
<dbReference type="PANTHER" id="PTHR23102:SF24">
    <property type="entry name" value="CLEAVAGE AND POLYADENYLATION SPECIFICITY FACTOR SUBUNIT 4"/>
    <property type="match status" value="1"/>
</dbReference>
<sequence>MLDVEVDLISLKLTFDFEPYVTDKNEILDDDTKDNSEVCRFFLKGNCTKGNDCPYKHSKTEHAVVCKHWLRGLCKKGELCEFLHEYDLAKMPECYFFSKFGECSNQECMYLHLNPEEKVIECPWYARGFCKHGPKCRHKHVKKLLCENFYLGFCPEGPRCKYGHPKFELPKEETESRQQDIEKQQQSQLQSQHHNQQIINQIKQHHPNGGGGGGGPPSMEGQQQQQQQQLYPQRGGGGGDKFMRDGRKPKGGIPICHNCGQTGHKSNQCSNPPNPEAAFERQQGGGSNQGGGAGFNKPTVDLGTITCFKCFQTGHYANKCQNKKVEPPPGFNPPPQQQQQQQQQQQHNQFQPPNQQQYNQQQQQQQQYQQQPFY</sequence>
<dbReference type="SUPFAM" id="SSF57756">
    <property type="entry name" value="Retrovirus zinc finger-like domains"/>
    <property type="match status" value="2"/>
</dbReference>
<keyword evidence="4 10" id="KW-0479">Metal-binding</keyword>
<dbReference type="FunFam" id="4.10.1000.10:FF:000012">
    <property type="entry name" value="cleavage and polyadenylation specificity factor subunit 4"/>
    <property type="match status" value="1"/>
</dbReference>
<feature type="domain" description="C3H1-type" evidence="12">
    <location>
        <begin position="116"/>
        <end position="143"/>
    </location>
</feature>
<dbReference type="GO" id="GO:0008270">
    <property type="term" value="F:zinc ion binding"/>
    <property type="evidence" value="ECO:0007669"/>
    <property type="project" value="UniProtKB-KW"/>
</dbReference>